<evidence type="ECO:0000256" key="1">
    <source>
        <dbReference type="ARBA" id="ARBA00002591"/>
    </source>
</evidence>
<dbReference type="GO" id="GO:0071973">
    <property type="term" value="P:bacterial-type flagellum-dependent cell motility"/>
    <property type="evidence" value="ECO:0007669"/>
    <property type="project" value="InterPro"/>
</dbReference>
<comment type="function">
    <text evidence="1 7">Assembles around the rod to form the L-ring and probably protects the motor/basal body from shearing forces during rotation.</text>
</comment>
<comment type="subcellular location">
    <subcellularLocation>
        <location evidence="7">Cell outer membrane</location>
        <topology evidence="7">Lipid-anchor</topology>
    </subcellularLocation>
    <subcellularLocation>
        <location evidence="7">Bacterial flagellum basal body</location>
    </subcellularLocation>
</comment>
<keyword evidence="9" id="KW-1185">Reference proteome</keyword>
<comment type="caution">
    <text evidence="8">The sequence shown here is derived from an EMBL/GenBank/DDBJ whole genome shotgun (WGS) entry which is preliminary data.</text>
</comment>
<evidence type="ECO:0000313" key="9">
    <source>
        <dbReference type="Proteomes" id="UP000025047"/>
    </source>
</evidence>
<keyword evidence="5 7" id="KW-0975">Bacterial flagellum</keyword>
<dbReference type="EMBL" id="APGJ01000006">
    <property type="protein sequence ID" value="EYD71959.1"/>
    <property type="molecule type" value="Genomic_DNA"/>
</dbReference>
<dbReference type="InterPro" id="IPR000527">
    <property type="entry name" value="Flag_Lring"/>
</dbReference>
<dbReference type="eggNOG" id="COG2063">
    <property type="taxonomic scope" value="Bacteria"/>
</dbReference>
<evidence type="ECO:0000256" key="4">
    <source>
        <dbReference type="ARBA" id="ARBA00023136"/>
    </source>
</evidence>
<keyword evidence="4 7" id="KW-0472">Membrane</keyword>
<dbReference type="PANTHER" id="PTHR34933:SF1">
    <property type="entry name" value="FLAGELLAR L-RING PROTEIN"/>
    <property type="match status" value="1"/>
</dbReference>
<evidence type="ECO:0000256" key="2">
    <source>
        <dbReference type="ARBA" id="ARBA00006929"/>
    </source>
</evidence>
<comment type="similarity">
    <text evidence="2 7">Belongs to the FlgH family.</text>
</comment>
<dbReference type="GO" id="GO:0009427">
    <property type="term" value="C:bacterial-type flagellum basal body, distal rod, L ring"/>
    <property type="evidence" value="ECO:0007669"/>
    <property type="project" value="InterPro"/>
</dbReference>
<dbReference type="Proteomes" id="UP000025047">
    <property type="component" value="Unassembled WGS sequence"/>
</dbReference>
<comment type="subunit">
    <text evidence="7">The basal body constitutes a major portion of the flagellar organelle and consists of four rings (L,P,S, and M) mounted on a central rod.</text>
</comment>
<proteinExistence type="inferred from homology"/>
<dbReference type="STRING" id="1122180.Lokhon_02031"/>
<dbReference type="PATRIC" id="fig|1122180.6.peg.2017"/>
<evidence type="ECO:0000256" key="7">
    <source>
        <dbReference type="HAMAP-Rule" id="MF_00415"/>
    </source>
</evidence>
<dbReference type="Pfam" id="PF02107">
    <property type="entry name" value="FlgH"/>
    <property type="match status" value="1"/>
</dbReference>
<keyword evidence="7" id="KW-0449">Lipoprotein</keyword>
<evidence type="ECO:0000256" key="5">
    <source>
        <dbReference type="ARBA" id="ARBA00023143"/>
    </source>
</evidence>
<dbReference type="AlphaFoldDB" id="A0A017HDU6"/>
<name>A0A017HDU6_9RHOB</name>
<sequence length="258" mass="27811">MSRTHLRPLPVLMLGAALVSGCGGVRDRFDRDPQTTAIAVNPVTIPEAAAVSVPMPPPAPPRVFQRAEAASLWERGGSGGFFADQRASQVGDILTVDIRIDDRAQLRNAGQRSRDGQSTIAFPTLFGYGTQIDRILPGVGPEDLPQGDIVDIGSTTDVAGSGSITRNESIELKVAALVVQMLPNGNLVIAGRQEVKVNQELRELRVAGIIRPQDIQMDNTIPYEKIAEARITYGGRGQLSRTQERGYGEDAMDIILPY</sequence>
<organism evidence="8 9">
    <name type="scientific">Limimaricola hongkongensis DSM 17492</name>
    <dbReference type="NCBI Taxonomy" id="1122180"/>
    <lineage>
        <taxon>Bacteria</taxon>
        <taxon>Pseudomonadati</taxon>
        <taxon>Pseudomonadota</taxon>
        <taxon>Alphaproteobacteria</taxon>
        <taxon>Rhodobacterales</taxon>
        <taxon>Paracoccaceae</taxon>
        <taxon>Limimaricola</taxon>
    </lineage>
</organism>
<protein>
    <recommendedName>
        <fullName evidence="7">Flagellar L-ring protein</fullName>
    </recommendedName>
    <alternativeName>
        <fullName evidence="7">Basal body L-ring protein</fullName>
    </alternativeName>
</protein>
<evidence type="ECO:0000256" key="3">
    <source>
        <dbReference type="ARBA" id="ARBA00022729"/>
    </source>
</evidence>
<dbReference type="RefSeq" id="WP_017929506.1">
    <property type="nucleotide sequence ID" value="NZ_KB823002.1"/>
</dbReference>
<dbReference type="GO" id="GO:0009279">
    <property type="term" value="C:cell outer membrane"/>
    <property type="evidence" value="ECO:0007669"/>
    <property type="project" value="UniProtKB-SubCell"/>
</dbReference>
<keyword evidence="8" id="KW-0966">Cell projection</keyword>
<keyword evidence="8" id="KW-0282">Flagellum</keyword>
<accession>A0A017HDU6</accession>
<dbReference type="NCBIfam" id="NF001305">
    <property type="entry name" value="PRK00249.1-5"/>
    <property type="match status" value="1"/>
</dbReference>
<keyword evidence="8" id="KW-0969">Cilium</keyword>
<keyword evidence="3 7" id="KW-0732">Signal</keyword>
<evidence type="ECO:0000313" key="8">
    <source>
        <dbReference type="EMBL" id="EYD71959.1"/>
    </source>
</evidence>
<dbReference type="HAMAP" id="MF_00415">
    <property type="entry name" value="FlgH"/>
    <property type="match status" value="1"/>
</dbReference>
<gene>
    <name evidence="7" type="primary">flgH</name>
    <name evidence="8" type="ORF">Lokhon_02031</name>
</gene>
<dbReference type="HOGENOM" id="CLU_069313_1_2_5"/>
<dbReference type="PANTHER" id="PTHR34933">
    <property type="entry name" value="FLAGELLAR L-RING PROTEIN"/>
    <property type="match status" value="1"/>
</dbReference>
<dbReference type="PROSITE" id="PS51257">
    <property type="entry name" value="PROKAR_LIPOPROTEIN"/>
    <property type="match status" value="1"/>
</dbReference>
<dbReference type="PRINTS" id="PR01008">
    <property type="entry name" value="FLGLRINGFLGH"/>
</dbReference>
<reference evidence="8 9" key="1">
    <citation type="submission" date="2013-03" db="EMBL/GenBank/DDBJ databases">
        <authorList>
            <person name="Fiebig A."/>
            <person name="Goeker M."/>
            <person name="Klenk H.-P.P."/>
        </authorList>
    </citation>
    <scope>NUCLEOTIDE SEQUENCE [LARGE SCALE GENOMIC DNA]</scope>
    <source>
        <strain evidence="8 9">DSM 17492</strain>
    </source>
</reference>
<keyword evidence="6 7" id="KW-0998">Cell outer membrane</keyword>
<evidence type="ECO:0000256" key="6">
    <source>
        <dbReference type="ARBA" id="ARBA00023237"/>
    </source>
</evidence>
<dbReference type="GO" id="GO:0003774">
    <property type="term" value="F:cytoskeletal motor activity"/>
    <property type="evidence" value="ECO:0007669"/>
    <property type="project" value="InterPro"/>
</dbReference>